<name>A0ACC2E8C1_DIPCM</name>
<dbReference type="Proteomes" id="UP001162992">
    <property type="component" value="Chromosome 3"/>
</dbReference>
<keyword evidence="2" id="KW-1185">Reference proteome</keyword>
<reference evidence="2" key="1">
    <citation type="journal article" date="2024" name="Proc. Natl. Acad. Sci. U.S.A.">
        <title>Extraordinary preservation of gene collinearity over three hundred million years revealed in homosporous lycophytes.</title>
        <authorList>
            <person name="Li C."/>
            <person name="Wickell D."/>
            <person name="Kuo L.Y."/>
            <person name="Chen X."/>
            <person name="Nie B."/>
            <person name="Liao X."/>
            <person name="Peng D."/>
            <person name="Ji J."/>
            <person name="Jenkins J."/>
            <person name="Williams M."/>
            <person name="Shu S."/>
            <person name="Plott C."/>
            <person name="Barry K."/>
            <person name="Rajasekar S."/>
            <person name="Grimwood J."/>
            <person name="Han X."/>
            <person name="Sun S."/>
            <person name="Hou Z."/>
            <person name="He W."/>
            <person name="Dai G."/>
            <person name="Sun C."/>
            <person name="Schmutz J."/>
            <person name="Leebens-Mack J.H."/>
            <person name="Li F.W."/>
            <person name="Wang L."/>
        </authorList>
    </citation>
    <scope>NUCLEOTIDE SEQUENCE [LARGE SCALE GENOMIC DNA]</scope>
    <source>
        <strain evidence="2">cv. PW_Plant_1</strain>
    </source>
</reference>
<evidence type="ECO:0000313" key="2">
    <source>
        <dbReference type="Proteomes" id="UP001162992"/>
    </source>
</evidence>
<organism evidence="1 2">
    <name type="scientific">Diphasiastrum complanatum</name>
    <name type="common">Issler's clubmoss</name>
    <name type="synonym">Lycopodium complanatum</name>
    <dbReference type="NCBI Taxonomy" id="34168"/>
    <lineage>
        <taxon>Eukaryota</taxon>
        <taxon>Viridiplantae</taxon>
        <taxon>Streptophyta</taxon>
        <taxon>Embryophyta</taxon>
        <taxon>Tracheophyta</taxon>
        <taxon>Lycopodiopsida</taxon>
        <taxon>Lycopodiales</taxon>
        <taxon>Lycopodiaceae</taxon>
        <taxon>Lycopodioideae</taxon>
        <taxon>Diphasiastrum</taxon>
    </lineage>
</organism>
<sequence length="176" mass="19696">MQQAKAKLAKAYRATHDIFFGIKDVFEGHRVAFTIGASVLSAGAAWAGYVGRQVHQQKVEERLNSIEESMKSVHNLEETQVKALTNPGISFKACFASTGTALIIGYGLGWRGGRRFATKRFQRQQQKLLTPKKSVSSLMRPFTSSKFNEWRKTALRFEKLKKRLSASSKPAVQEST</sequence>
<proteinExistence type="predicted"/>
<gene>
    <name evidence="1" type="ORF">O6H91_03G082300</name>
</gene>
<protein>
    <submittedName>
        <fullName evidence="1">Uncharacterized protein</fullName>
    </submittedName>
</protein>
<evidence type="ECO:0000313" key="1">
    <source>
        <dbReference type="EMBL" id="KAJ7562736.1"/>
    </source>
</evidence>
<comment type="caution">
    <text evidence="1">The sequence shown here is derived from an EMBL/GenBank/DDBJ whole genome shotgun (WGS) entry which is preliminary data.</text>
</comment>
<accession>A0ACC2E8C1</accession>
<dbReference type="EMBL" id="CM055094">
    <property type="protein sequence ID" value="KAJ7562736.1"/>
    <property type="molecule type" value="Genomic_DNA"/>
</dbReference>